<dbReference type="RefSeq" id="WP_004829040.1">
    <property type="nucleotide sequence ID" value="NZ_GG666049.1"/>
</dbReference>
<feature type="compositionally biased region" description="Basic and acidic residues" evidence="1">
    <location>
        <begin position="1"/>
        <end position="22"/>
    </location>
</feature>
<proteinExistence type="predicted"/>
<gene>
    <name evidence="2" type="ORF">HMPREF0072_1269</name>
</gene>
<feature type="region of interest" description="Disordered" evidence="1">
    <location>
        <begin position="1"/>
        <end position="30"/>
    </location>
</feature>
<evidence type="ECO:0000313" key="2">
    <source>
        <dbReference type="EMBL" id="EEI86114.1"/>
    </source>
</evidence>
<dbReference type="EMBL" id="ABYO01000214">
    <property type="protein sequence ID" value="EEI86114.1"/>
    <property type="molecule type" value="Genomic_DNA"/>
</dbReference>
<evidence type="ECO:0000313" key="3">
    <source>
        <dbReference type="Proteomes" id="UP000005984"/>
    </source>
</evidence>
<protein>
    <submittedName>
        <fullName evidence="2">Uncharacterized protein</fullName>
    </submittedName>
</protein>
<comment type="caution">
    <text evidence="2">The sequence shown here is derived from an EMBL/GenBank/DDBJ whole genome shotgun (WGS) entry which is preliminary data.</text>
</comment>
<reference evidence="2 3" key="1">
    <citation type="submission" date="2008-10" db="EMBL/GenBank/DDBJ databases">
        <authorList>
            <person name="Qin X."/>
            <person name="Bachman B."/>
            <person name="Battles P."/>
            <person name="Bell A."/>
            <person name="Bess C."/>
            <person name="Bickham C."/>
            <person name="Chaboub L."/>
            <person name="Chen D."/>
            <person name="Coyle M."/>
            <person name="Deiros D.R."/>
            <person name="Dinh H."/>
            <person name="Forbes L."/>
            <person name="Fowler G."/>
            <person name="Francisco L."/>
            <person name="Fu Q."/>
            <person name="Gubbala S."/>
            <person name="Hale W."/>
            <person name="Han Y."/>
            <person name="Hemphill L."/>
            <person name="Highlander S.K."/>
            <person name="Hirani K."/>
            <person name="Hogues M."/>
            <person name="Jackson L."/>
            <person name="Jakkamsetti A."/>
            <person name="Javaid M."/>
            <person name="Jiang H."/>
            <person name="Korchina V."/>
            <person name="Kovar C."/>
            <person name="Lara F."/>
            <person name="Lee S."/>
            <person name="Mata R."/>
            <person name="Mathew T."/>
            <person name="Moen C."/>
            <person name="Morales K."/>
            <person name="Munidasa M."/>
            <person name="Nazareth L."/>
            <person name="Ngo R."/>
            <person name="Nguyen L."/>
            <person name="Okwuonu G."/>
            <person name="Ongeri F."/>
            <person name="Patil S."/>
            <person name="Petrosino J."/>
            <person name="Pham C."/>
            <person name="Pham P."/>
            <person name="Pu L.-L."/>
            <person name="Puazo M."/>
            <person name="Raj R."/>
            <person name="Reid J."/>
            <person name="Rouhana J."/>
            <person name="Saada N."/>
            <person name="Shang Y."/>
            <person name="Simmons D."/>
            <person name="Thornton R."/>
            <person name="Warren J."/>
            <person name="Weissenberger G."/>
            <person name="Zhang J."/>
            <person name="Zhang L."/>
            <person name="Zhou C."/>
            <person name="Zhu D."/>
            <person name="Muzny D."/>
            <person name="Worley K."/>
            <person name="Gibbs R."/>
        </authorList>
    </citation>
    <scope>NUCLEOTIDE SEQUENCE [LARGE SCALE GENOMIC DNA]</scope>
    <source>
        <strain evidence="2 3">ATCC 51172</strain>
    </source>
</reference>
<organism evidence="2 3">
    <name type="scientific">Anaerococcus lactolyticus ATCC 51172</name>
    <dbReference type="NCBI Taxonomy" id="525254"/>
    <lineage>
        <taxon>Bacteria</taxon>
        <taxon>Bacillati</taxon>
        <taxon>Bacillota</taxon>
        <taxon>Tissierellia</taxon>
        <taxon>Tissierellales</taxon>
        <taxon>Peptoniphilaceae</taxon>
        <taxon>Anaerococcus</taxon>
    </lineage>
</organism>
<evidence type="ECO:0000256" key="1">
    <source>
        <dbReference type="SAM" id="MobiDB-lite"/>
    </source>
</evidence>
<dbReference type="Proteomes" id="UP000005984">
    <property type="component" value="Unassembled WGS sequence"/>
</dbReference>
<dbReference type="HOGENOM" id="CLU_194485_2_1_9"/>
<dbReference type="STRING" id="525254.HMPREF0072_1269"/>
<accession>C2BFZ9</accession>
<name>C2BFZ9_9FIRM</name>
<keyword evidence="3" id="KW-1185">Reference proteome</keyword>
<dbReference type="AlphaFoldDB" id="C2BFZ9"/>
<sequence>MEKQLKTSEAQARARDKWDSKNKHNKTKRSYRSGCKNYILKYADIEELEEVKSWIEKAEENMENSEG</sequence>